<keyword evidence="4 7" id="KW-0256">Endoplasmic reticulum</keyword>
<dbReference type="GO" id="GO:0036513">
    <property type="term" value="C:Derlin-1 retrotranslocation complex"/>
    <property type="evidence" value="ECO:0007669"/>
    <property type="project" value="Ensembl"/>
</dbReference>
<evidence type="ECO:0000256" key="2">
    <source>
        <dbReference type="ARBA" id="ARBA00008917"/>
    </source>
</evidence>
<dbReference type="GO" id="GO:0036502">
    <property type="term" value="C:Derlin-1-VIMP complex"/>
    <property type="evidence" value="ECO:0007669"/>
    <property type="project" value="Ensembl"/>
</dbReference>
<organism evidence="8 9">
    <name type="scientific">Bos mutus grunniens</name>
    <name type="common">Wild yak</name>
    <name type="synonym">Bos grunniens</name>
    <dbReference type="NCBI Taxonomy" id="30521"/>
    <lineage>
        <taxon>Eukaryota</taxon>
        <taxon>Metazoa</taxon>
        <taxon>Chordata</taxon>
        <taxon>Craniata</taxon>
        <taxon>Vertebrata</taxon>
        <taxon>Euteleostomi</taxon>
        <taxon>Mammalia</taxon>
        <taxon>Eutheria</taxon>
        <taxon>Laurasiatheria</taxon>
        <taxon>Artiodactyla</taxon>
        <taxon>Ruminantia</taxon>
        <taxon>Pecora</taxon>
        <taxon>Bovidae</taxon>
        <taxon>Bovinae</taxon>
        <taxon>Bos</taxon>
    </lineage>
</organism>
<reference evidence="8" key="1">
    <citation type="submission" date="2019-05" db="EMBL/GenBank/DDBJ databases">
        <authorList>
            <person name="Zhang S."/>
            <person name="Liu J."/>
        </authorList>
    </citation>
    <scope>NUCLEOTIDE SEQUENCE [LARGE SCALE GENOMIC DNA]</scope>
</reference>
<evidence type="ECO:0000256" key="7">
    <source>
        <dbReference type="RuleBase" id="RU363059"/>
    </source>
</evidence>
<dbReference type="InterPro" id="IPR035952">
    <property type="entry name" value="Rhomboid-like_sf"/>
</dbReference>
<dbReference type="GO" id="GO:0030970">
    <property type="term" value="P:retrograde protein transport, ER to cytosol"/>
    <property type="evidence" value="ECO:0007669"/>
    <property type="project" value="Ensembl"/>
</dbReference>
<proteinExistence type="inferred from homology"/>
<evidence type="ECO:0000256" key="1">
    <source>
        <dbReference type="ARBA" id="ARBA00004477"/>
    </source>
</evidence>
<dbReference type="Pfam" id="PF04511">
    <property type="entry name" value="DER1"/>
    <property type="match status" value="1"/>
</dbReference>
<evidence type="ECO:0000256" key="3">
    <source>
        <dbReference type="ARBA" id="ARBA00022692"/>
    </source>
</evidence>
<dbReference type="AlphaFoldDB" id="A0A8C0AET4"/>
<dbReference type="GeneTree" id="ENSGT00530000063156"/>
<protein>
    <recommendedName>
        <fullName evidence="7">Derlin</fullName>
    </recommendedName>
</protein>
<dbReference type="Ensembl" id="ENSBGRT00000030973.1">
    <property type="protein sequence ID" value="ENSBGRP00000026840.1"/>
    <property type="gene ID" value="ENSBGRG00000016813.1"/>
</dbReference>
<sequence>MKIKGWGAGVHVRQTSAPWAGYRMSPSDRHPLSPLALRVRLPRRCTHPAIPPSTRDPALAPEPCWRRGCVQPRVREPWGARYPGGRCGRRWVQSPLMEASGGVAGTQGFPARILVIDTWPRGRKWVRGSDLPAKMMKPGAAVLWSCRCLAEKQSWRLRAIWRPITATFYFPVGPGTGFLYLVNLYFLYQYSTRLETGAFDGRPADYLFMLLFNWICIVITGLAMDMQLLMIPLIMSVLYVWAQLNRDMIVSFWFGTRFKACYLPWVILGFNYIIGGSVINELIGNLVGHLYFFLMFRYPMDLGGRNFLSTPQFLYRWLPSRRGGVSGFGVPPASMSLATETCSQRFAVAEP</sequence>
<dbReference type="GO" id="GO:0071218">
    <property type="term" value="P:cellular response to misfolded protein"/>
    <property type="evidence" value="ECO:0007669"/>
    <property type="project" value="Ensembl"/>
</dbReference>
<dbReference type="GO" id="GO:0005769">
    <property type="term" value="C:early endosome"/>
    <property type="evidence" value="ECO:0007669"/>
    <property type="project" value="Ensembl"/>
</dbReference>
<comment type="caution">
    <text evidence="7">Lacks conserved residue(s) required for the propagation of feature annotation.</text>
</comment>
<dbReference type="PANTHER" id="PTHR11009">
    <property type="entry name" value="DER1-LIKE PROTEIN, DERLIN"/>
    <property type="match status" value="1"/>
</dbReference>
<dbReference type="InterPro" id="IPR007599">
    <property type="entry name" value="DER1"/>
</dbReference>
<reference evidence="8" key="3">
    <citation type="submission" date="2025-09" db="UniProtKB">
        <authorList>
            <consortium name="Ensembl"/>
        </authorList>
    </citation>
    <scope>IDENTIFICATION</scope>
</reference>
<dbReference type="GO" id="GO:0005047">
    <property type="term" value="F:signal recognition particle binding"/>
    <property type="evidence" value="ECO:0007669"/>
    <property type="project" value="Ensembl"/>
</dbReference>
<dbReference type="SUPFAM" id="SSF144091">
    <property type="entry name" value="Rhomboid-like"/>
    <property type="match status" value="1"/>
</dbReference>
<dbReference type="Proteomes" id="UP000694520">
    <property type="component" value="Chromosome 18"/>
</dbReference>
<feature type="transmembrane region" description="Helical" evidence="7">
    <location>
        <begin position="208"/>
        <end position="241"/>
    </location>
</feature>
<evidence type="ECO:0000256" key="6">
    <source>
        <dbReference type="ARBA" id="ARBA00023136"/>
    </source>
</evidence>
<evidence type="ECO:0000256" key="5">
    <source>
        <dbReference type="ARBA" id="ARBA00022989"/>
    </source>
</evidence>
<keyword evidence="3 7" id="KW-0812">Transmembrane</keyword>
<keyword evidence="9" id="KW-1185">Reference proteome</keyword>
<comment type="subcellular location">
    <subcellularLocation>
        <location evidence="1 7">Endoplasmic reticulum membrane</location>
        <topology evidence="1 7">Multi-pass membrane protein</topology>
    </subcellularLocation>
</comment>
<dbReference type="GO" id="GO:0042802">
    <property type="term" value="F:identical protein binding"/>
    <property type="evidence" value="ECO:0007669"/>
    <property type="project" value="Ensembl"/>
</dbReference>
<dbReference type="GO" id="GO:0031625">
    <property type="term" value="F:ubiquitin protein ligase binding"/>
    <property type="evidence" value="ECO:0007669"/>
    <property type="project" value="Ensembl"/>
</dbReference>
<dbReference type="GO" id="GO:0031398">
    <property type="term" value="P:positive regulation of protein ubiquitination"/>
    <property type="evidence" value="ECO:0007669"/>
    <property type="project" value="Ensembl"/>
</dbReference>
<dbReference type="GO" id="GO:0044322">
    <property type="term" value="C:endoplasmic reticulum quality control compartment"/>
    <property type="evidence" value="ECO:0007669"/>
    <property type="project" value="Ensembl"/>
</dbReference>
<evidence type="ECO:0000313" key="9">
    <source>
        <dbReference type="Proteomes" id="UP000694520"/>
    </source>
</evidence>
<accession>A0A8C0AET4</accession>
<dbReference type="GO" id="GO:0043161">
    <property type="term" value="P:proteasome-mediated ubiquitin-dependent protein catabolic process"/>
    <property type="evidence" value="ECO:0007669"/>
    <property type="project" value="Ensembl"/>
</dbReference>
<dbReference type="GO" id="GO:0051117">
    <property type="term" value="F:ATPase binding"/>
    <property type="evidence" value="ECO:0007669"/>
    <property type="project" value="Ensembl"/>
</dbReference>
<feature type="transmembrane region" description="Helical" evidence="7">
    <location>
        <begin position="273"/>
        <end position="296"/>
    </location>
</feature>
<comment type="function">
    <text evidence="7">Functional component of endoplasmic reticulum-associated degradation (ERAD) for misfolded lumenal proteins. May act by forming a channel that allows the retrotranslocation of misfolded proteins into the cytosol where they are ubiquitinated and degraded by the proteasome.</text>
</comment>
<reference evidence="8" key="2">
    <citation type="submission" date="2025-08" db="UniProtKB">
        <authorList>
            <consortium name="Ensembl"/>
        </authorList>
    </citation>
    <scope>IDENTIFICATION</scope>
</reference>
<name>A0A8C0AET4_BOSMU</name>
<dbReference type="GO" id="GO:0005770">
    <property type="term" value="C:late endosome"/>
    <property type="evidence" value="ECO:0007669"/>
    <property type="project" value="Ensembl"/>
</dbReference>
<feature type="transmembrane region" description="Helical" evidence="7">
    <location>
        <begin position="166"/>
        <end position="188"/>
    </location>
</feature>
<evidence type="ECO:0000256" key="4">
    <source>
        <dbReference type="ARBA" id="ARBA00022824"/>
    </source>
</evidence>
<keyword evidence="5 7" id="KW-1133">Transmembrane helix</keyword>
<gene>
    <name evidence="8" type="primary">DERL1</name>
</gene>
<dbReference type="GO" id="GO:0030968">
    <property type="term" value="P:endoplasmic reticulum unfolded protein response"/>
    <property type="evidence" value="ECO:0007669"/>
    <property type="project" value="Ensembl"/>
</dbReference>
<dbReference type="GO" id="GO:1990381">
    <property type="term" value="F:ubiquitin-specific protease binding"/>
    <property type="evidence" value="ECO:0007669"/>
    <property type="project" value="Ensembl"/>
</dbReference>
<dbReference type="GO" id="GO:0042288">
    <property type="term" value="F:MHC class I protein binding"/>
    <property type="evidence" value="ECO:0007669"/>
    <property type="project" value="Ensembl"/>
</dbReference>
<evidence type="ECO:0000313" key="8">
    <source>
        <dbReference type="Ensembl" id="ENSBGRP00000026840.1"/>
    </source>
</evidence>
<dbReference type="GO" id="GO:0031648">
    <property type="term" value="P:protein destabilization"/>
    <property type="evidence" value="ECO:0007669"/>
    <property type="project" value="Ensembl"/>
</dbReference>
<comment type="similarity">
    <text evidence="2 7">Belongs to the derlin family.</text>
</comment>
<keyword evidence="6 7" id="KW-0472">Membrane</keyword>